<dbReference type="AlphaFoldDB" id="A0A502L4Q2"/>
<proteinExistence type="predicted"/>
<keyword evidence="3" id="KW-1185">Reference proteome</keyword>
<organism evidence="2 3">
    <name type="scientific">Litorilituus lipolyticus</name>
    <dbReference type="NCBI Taxonomy" id="2491017"/>
    <lineage>
        <taxon>Bacteria</taxon>
        <taxon>Pseudomonadati</taxon>
        <taxon>Pseudomonadota</taxon>
        <taxon>Gammaproteobacteria</taxon>
        <taxon>Alteromonadales</taxon>
        <taxon>Colwelliaceae</taxon>
        <taxon>Litorilituus</taxon>
    </lineage>
</organism>
<feature type="chain" id="PRO_5021358255" description="Outer membrane protein assembly factor BamE" evidence="1">
    <location>
        <begin position="21"/>
        <end position="124"/>
    </location>
</feature>
<evidence type="ECO:0000256" key="1">
    <source>
        <dbReference type="SAM" id="SignalP"/>
    </source>
</evidence>
<evidence type="ECO:0000313" key="2">
    <source>
        <dbReference type="EMBL" id="TPH18164.1"/>
    </source>
</evidence>
<dbReference type="PROSITE" id="PS51257">
    <property type="entry name" value="PROKAR_LIPOPROTEIN"/>
    <property type="match status" value="1"/>
</dbReference>
<reference evidence="2 3" key="1">
    <citation type="submission" date="2019-01" db="EMBL/GenBank/DDBJ databases">
        <title>Litorilituus lipolytica sp. nov., isolated from intertidal sand of the Yellow Sea in China.</title>
        <authorList>
            <person name="Liu A."/>
        </authorList>
    </citation>
    <scope>NUCLEOTIDE SEQUENCE [LARGE SCALE GENOMIC DNA]</scope>
    <source>
        <strain evidence="2 3">RZ04</strain>
    </source>
</reference>
<dbReference type="OrthoDB" id="6227716at2"/>
<gene>
    <name evidence="2" type="ORF">EPA86_03370</name>
</gene>
<dbReference type="EMBL" id="SAWY01000005">
    <property type="protein sequence ID" value="TPH18164.1"/>
    <property type="molecule type" value="Genomic_DNA"/>
</dbReference>
<protein>
    <recommendedName>
        <fullName evidence="4">Outer membrane protein assembly factor BamE</fullName>
    </recommendedName>
</protein>
<keyword evidence="1" id="KW-0732">Signal</keyword>
<evidence type="ECO:0000313" key="3">
    <source>
        <dbReference type="Proteomes" id="UP000315303"/>
    </source>
</evidence>
<dbReference type="Proteomes" id="UP000315303">
    <property type="component" value="Unassembled WGS sequence"/>
</dbReference>
<sequence length="124" mass="14373">MKNLIIAAFLLLLCACSSTKQLPIISDPKTELPKIKQLFKKELSTVQVGDYIKEIKEKFPSLYLASDSMKNTVYEFSHKQAYLPKTNLDNDKVSLRQSSISPIEYEQKIAFYFINKKLVHWQVK</sequence>
<comment type="caution">
    <text evidence="2">The sequence shown here is derived from an EMBL/GenBank/DDBJ whole genome shotgun (WGS) entry which is preliminary data.</text>
</comment>
<evidence type="ECO:0008006" key="4">
    <source>
        <dbReference type="Google" id="ProtNLM"/>
    </source>
</evidence>
<accession>A0A502L4Q2</accession>
<dbReference type="RefSeq" id="WP_140601882.1">
    <property type="nucleotide sequence ID" value="NZ_SAWY01000005.1"/>
</dbReference>
<name>A0A502L4Q2_9GAMM</name>
<feature type="signal peptide" evidence="1">
    <location>
        <begin position="1"/>
        <end position="20"/>
    </location>
</feature>